<proteinExistence type="predicted"/>
<dbReference type="PANTHER" id="PTHR33303">
    <property type="entry name" value="CYTOPLASMIC PROTEIN-RELATED"/>
    <property type="match status" value="1"/>
</dbReference>
<dbReference type="Gene3D" id="3.40.50.720">
    <property type="entry name" value="NAD(P)-binding Rossmann-like Domain"/>
    <property type="match status" value="1"/>
</dbReference>
<accession>A0A644T1L6</accession>
<evidence type="ECO:0000313" key="2">
    <source>
        <dbReference type="EMBL" id="MPL60669.1"/>
    </source>
</evidence>
<name>A0A644T1L6_9ZZZZ</name>
<dbReference type="InterPro" id="IPR003781">
    <property type="entry name" value="CoA-bd"/>
</dbReference>
<dbReference type="SMART" id="SM00881">
    <property type="entry name" value="CoA_binding"/>
    <property type="match status" value="1"/>
</dbReference>
<gene>
    <name evidence="2" type="ORF">SDC9_06230</name>
</gene>
<dbReference type="SUPFAM" id="SSF51735">
    <property type="entry name" value="NAD(P)-binding Rossmann-fold domains"/>
    <property type="match status" value="1"/>
</dbReference>
<dbReference type="Pfam" id="PF13380">
    <property type="entry name" value="CoA_binding_2"/>
    <property type="match status" value="1"/>
</dbReference>
<dbReference type="AlphaFoldDB" id="A0A644T1L6"/>
<reference evidence="2" key="1">
    <citation type="submission" date="2019-08" db="EMBL/GenBank/DDBJ databases">
        <authorList>
            <person name="Kucharzyk K."/>
            <person name="Murdoch R.W."/>
            <person name="Higgins S."/>
            <person name="Loffler F."/>
        </authorList>
    </citation>
    <scope>NUCLEOTIDE SEQUENCE</scope>
</reference>
<organism evidence="2">
    <name type="scientific">bioreactor metagenome</name>
    <dbReference type="NCBI Taxonomy" id="1076179"/>
    <lineage>
        <taxon>unclassified sequences</taxon>
        <taxon>metagenomes</taxon>
        <taxon>ecological metagenomes</taxon>
    </lineage>
</organism>
<dbReference type="EMBL" id="VSSQ01000012">
    <property type="protein sequence ID" value="MPL60669.1"/>
    <property type="molecule type" value="Genomic_DNA"/>
</dbReference>
<feature type="domain" description="CoA-binding" evidence="1">
    <location>
        <begin position="23"/>
        <end position="115"/>
    </location>
</feature>
<dbReference type="PANTHER" id="PTHR33303:SF2">
    <property type="entry name" value="COA-BINDING DOMAIN-CONTAINING PROTEIN"/>
    <property type="match status" value="1"/>
</dbReference>
<sequence length="156" mass="17067">MGFTEYNENTDGGVSLMDKKTKILDEKVWAVVGATDNKDKFGYKIFKFMKDHGFTVYPVNPGVTEVLGQKCYARLQDLPEQPGVVDVVVPPKVGQQVVCDCAELGIKNVWLQPGADSDEVVAAAAQLGLNTVHHACVMTEIREKGENSNVRGGKRQ</sequence>
<dbReference type="InterPro" id="IPR036291">
    <property type="entry name" value="NAD(P)-bd_dom_sf"/>
</dbReference>
<evidence type="ECO:0000259" key="1">
    <source>
        <dbReference type="SMART" id="SM00881"/>
    </source>
</evidence>
<comment type="caution">
    <text evidence="2">The sequence shown here is derived from an EMBL/GenBank/DDBJ whole genome shotgun (WGS) entry which is preliminary data.</text>
</comment>
<protein>
    <recommendedName>
        <fullName evidence="1">CoA-binding domain-containing protein</fullName>
    </recommendedName>
</protein>